<dbReference type="EMBL" id="CP034412">
    <property type="protein sequence ID" value="QCY48183.1"/>
    <property type="molecule type" value="Genomic_DNA"/>
</dbReference>
<evidence type="ECO:0000256" key="1">
    <source>
        <dbReference type="ARBA" id="ARBA00022729"/>
    </source>
</evidence>
<proteinExistence type="predicted"/>
<dbReference type="Gene3D" id="3.40.190.10">
    <property type="entry name" value="Periplasmic binding protein-like II"/>
    <property type="match status" value="2"/>
</dbReference>
<dbReference type="PANTHER" id="PTHR35936:SF17">
    <property type="entry name" value="ARGININE-BINDING EXTRACELLULAR PROTEIN ARTP"/>
    <property type="match status" value="1"/>
</dbReference>
<protein>
    <submittedName>
        <fullName evidence="3">ABC transporter substrate-binding protein</fullName>
    </submittedName>
</protein>
<organism evidence="3 4">
    <name type="scientific">Glutamicibacter creatinolyticus</name>
    <dbReference type="NCBI Taxonomy" id="162496"/>
    <lineage>
        <taxon>Bacteria</taxon>
        <taxon>Bacillati</taxon>
        <taxon>Actinomycetota</taxon>
        <taxon>Actinomycetes</taxon>
        <taxon>Micrococcales</taxon>
        <taxon>Micrococcaceae</taxon>
        <taxon>Glutamicibacter</taxon>
    </lineage>
</organism>
<dbReference type="CDD" id="cd01004">
    <property type="entry name" value="PBP2_MidA_like"/>
    <property type="match status" value="1"/>
</dbReference>
<dbReference type="SMART" id="SM00062">
    <property type="entry name" value="PBPb"/>
    <property type="match status" value="1"/>
</dbReference>
<gene>
    <name evidence="3" type="ORF">GcLGCM259_2476</name>
</gene>
<dbReference type="InterPro" id="IPR001638">
    <property type="entry name" value="Solute-binding_3/MltF_N"/>
</dbReference>
<keyword evidence="4" id="KW-1185">Reference proteome</keyword>
<sequence>MLHRSSRLVAALAGALALTLGLSGCVVLREGGTEPAQSAGAQQAYTEVVPLPESVKERGYLVFGSQLASPPMNFPADKGYQGINVDVVEEIGNLLGVEIRWKQLPFAGLIPAVKSKQIDAGIDLIGDTQERAQVVDFSNYMNQATSPLVQRGNPHGIESAADLCGLSIAIVRGGVQLELAEDENDKCLQEGKKPIEINQFSAPGDARLSVQAGRTAAFLGNTPVMRYIAENKATSKVFEMGGEATYQRQPIGIITAKDRRDLKQSIQSALDVMQAEGTVDELLAKWEIQDLALDAPQDEANEETGAGQ</sequence>
<dbReference type="SUPFAM" id="SSF53850">
    <property type="entry name" value="Periplasmic binding protein-like II"/>
    <property type="match status" value="1"/>
</dbReference>
<evidence type="ECO:0000313" key="3">
    <source>
        <dbReference type="EMBL" id="QCY48183.1"/>
    </source>
</evidence>
<dbReference type="Pfam" id="PF00497">
    <property type="entry name" value="SBP_bac_3"/>
    <property type="match status" value="1"/>
</dbReference>
<dbReference type="PANTHER" id="PTHR35936">
    <property type="entry name" value="MEMBRANE-BOUND LYTIC MUREIN TRANSGLYCOSYLASE F"/>
    <property type="match status" value="1"/>
</dbReference>
<dbReference type="RefSeq" id="WP_138926822.1">
    <property type="nucleotide sequence ID" value="NZ_CP034412.1"/>
</dbReference>
<dbReference type="KEGG" id="gcr:GcLGCM259_2476"/>
<reference evidence="3 4" key="1">
    <citation type="submission" date="2018-12" db="EMBL/GenBank/DDBJ databases">
        <title>Complete Genome Sequence of Glutamicibacter creatinolyticus strain LGCM259,isolated from an abscess of a 12-year-old mare in Italy.</title>
        <authorList>
            <person name="Santos R.G."/>
            <person name="Silva A.L."/>
            <person name="Seyffert N."/>
            <person name="Castro T.L.P."/>
            <person name="Attili A.R."/>
            <person name="Rifici C."/>
            <person name="Mazzullo G."/>
            <person name="Brenig B."/>
            <person name="Venanzi F."/>
            <person name="Azevedo V."/>
        </authorList>
    </citation>
    <scope>NUCLEOTIDE SEQUENCE [LARGE SCALE GENOMIC DNA]</scope>
    <source>
        <strain evidence="3 4">LGCM 259</strain>
    </source>
</reference>
<name>A0A5B7WYE0_9MICC</name>
<dbReference type="AlphaFoldDB" id="A0A5B7WYE0"/>
<feature type="domain" description="Solute-binding protein family 3/N-terminal" evidence="2">
    <location>
        <begin position="60"/>
        <end position="290"/>
    </location>
</feature>
<dbReference type="PROSITE" id="PS51257">
    <property type="entry name" value="PROKAR_LIPOPROTEIN"/>
    <property type="match status" value="1"/>
</dbReference>
<evidence type="ECO:0000259" key="2">
    <source>
        <dbReference type="SMART" id="SM00062"/>
    </source>
</evidence>
<accession>A0A5B7WYE0</accession>
<keyword evidence="1" id="KW-0732">Signal</keyword>
<evidence type="ECO:0000313" key="4">
    <source>
        <dbReference type="Proteomes" id="UP000307000"/>
    </source>
</evidence>
<dbReference type="Proteomes" id="UP000307000">
    <property type="component" value="Chromosome"/>
</dbReference>